<dbReference type="Pfam" id="PF00403">
    <property type="entry name" value="HMA"/>
    <property type="match status" value="1"/>
</dbReference>
<dbReference type="OrthoDB" id="9813965at2"/>
<proteinExistence type="predicted"/>
<evidence type="ECO:0000313" key="2">
    <source>
        <dbReference type="EMBL" id="RJN32740.1"/>
    </source>
</evidence>
<name>A0A3A4F8D3_9MICC</name>
<evidence type="ECO:0000313" key="3">
    <source>
        <dbReference type="Proteomes" id="UP000266615"/>
    </source>
</evidence>
<dbReference type="AlphaFoldDB" id="A0A3A4F8D3"/>
<evidence type="ECO:0000259" key="1">
    <source>
        <dbReference type="PROSITE" id="PS50846"/>
    </source>
</evidence>
<dbReference type="InterPro" id="IPR006121">
    <property type="entry name" value="HMA_dom"/>
</dbReference>
<protein>
    <submittedName>
        <fullName evidence="2">Copper chaperone</fullName>
    </submittedName>
</protein>
<feature type="domain" description="HMA" evidence="1">
    <location>
        <begin position="3"/>
        <end position="70"/>
    </location>
</feature>
<dbReference type="Gene3D" id="3.30.70.100">
    <property type="match status" value="1"/>
</dbReference>
<dbReference type="RefSeq" id="WP_119902259.1">
    <property type="nucleotide sequence ID" value="NZ_QYZP01000001.1"/>
</dbReference>
<dbReference type="SUPFAM" id="SSF55008">
    <property type="entry name" value="HMA, heavy metal-associated domain"/>
    <property type="match status" value="1"/>
</dbReference>
<dbReference type="CDD" id="cd00371">
    <property type="entry name" value="HMA"/>
    <property type="match status" value="1"/>
</dbReference>
<keyword evidence="3" id="KW-1185">Reference proteome</keyword>
<comment type="caution">
    <text evidence="2">The sequence shown here is derived from an EMBL/GenBank/DDBJ whole genome shotgun (WGS) entry which is preliminary data.</text>
</comment>
<organism evidence="2 3">
    <name type="scientific">Nesterenkonia natronophila</name>
    <dbReference type="NCBI Taxonomy" id="2174932"/>
    <lineage>
        <taxon>Bacteria</taxon>
        <taxon>Bacillati</taxon>
        <taxon>Actinomycetota</taxon>
        <taxon>Actinomycetes</taxon>
        <taxon>Micrococcales</taxon>
        <taxon>Micrococcaceae</taxon>
        <taxon>Nesterenkonia</taxon>
    </lineage>
</organism>
<dbReference type="PROSITE" id="PS50846">
    <property type="entry name" value="HMA_2"/>
    <property type="match status" value="1"/>
</dbReference>
<sequence length="73" mass="7685">MSETRLYTVTGMTCGHCEAAVRSELTEVVGIESVSVSAESGALTVDIAEGVDLADQTIYNAVDEAGYSAERVR</sequence>
<reference evidence="2 3" key="1">
    <citation type="submission" date="2018-09" db="EMBL/GenBank/DDBJ databases">
        <title>Nesterenkonia natronophila sp. nov., an alkaliphilic actinobacteriume isolated from a soda lake, and emended description of the genus Nesterenkonia.</title>
        <authorList>
            <person name="Menes R.J."/>
            <person name="Iriarte A."/>
        </authorList>
    </citation>
    <scope>NUCLEOTIDE SEQUENCE [LARGE SCALE GENOMIC DNA]</scope>
    <source>
        <strain evidence="2 3">M8</strain>
    </source>
</reference>
<gene>
    <name evidence="2" type="ORF">D3250_02640</name>
</gene>
<dbReference type="EMBL" id="QYZP01000001">
    <property type="protein sequence ID" value="RJN32740.1"/>
    <property type="molecule type" value="Genomic_DNA"/>
</dbReference>
<dbReference type="Proteomes" id="UP000266615">
    <property type="component" value="Unassembled WGS sequence"/>
</dbReference>
<accession>A0A3A4F8D3</accession>
<dbReference type="GO" id="GO:0046872">
    <property type="term" value="F:metal ion binding"/>
    <property type="evidence" value="ECO:0007669"/>
    <property type="project" value="InterPro"/>
</dbReference>
<dbReference type="InterPro" id="IPR036163">
    <property type="entry name" value="HMA_dom_sf"/>
</dbReference>